<dbReference type="GO" id="GO:0047617">
    <property type="term" value="F:fatty acyl-CoA hydrolase activity"/>
    <property type="evidence" value="ECO:0000318"/>
    <property type="project" value="GO_Central"/>
</dbReference>
<dbReference type="PANTHER" id="PTHR21660:SF1">
    <property type="entry name" value="ACYL-COENZYME A THIOESTERASE 13"/>
    <property type="match status" value="1"/>
</dbReference>
<dbReference type="OMA" id="IIDWAGG"/>
<dbReference type="KEGG" id="tca:103314417"/>
<dbReference type="CDD" id="cd03443">
    <property type="entry name" value="PaaI_thioesterase"/>
    <property type="match status" value="1"/>
</dbReference>
<dbReference type="InterPro" id="IPR039298">
    <property type="entry name" value="ACOT13"/>
</dbReference>
<keyword evidence="5" id="KW-1185">Reference proteome</keyword>
<sequence length="139" mass="14946">MAGRVLEAKGLMNFIRNSKGFDKVLEKVKILSLGGGKCSAEFKVDESHTNPMGGLHGGFSATLVDCISTYALMSKVEVPNVSVDIHMSYLKGAKIGDDVLIDASVLKTGKSLAFLEVELKNKESGDVLVKGSHTKFLMR</sequence>
<dbReference type="InterPro" id="IPR003736">
    <property type="entry name" value="PAAI_dom"/>
</dbReference>
<dbReference type="PhylomeDB" id="D6X443"/>
<proteinExistence type="inferred from homology"/>
<dbReference type="EMBL" id="KQ971379">
    <property type="protein sequence ID" value="EEZ97323.1"/>
    <property type="molecule type" value="Genomic_DNA"/>
</dbReference>
<dbReference type="AlphaFoldDB" id="D6X443"/>
<accession>D6X443</accession>
<name>D6X443_TRICA</name>
<dbReference type="HOGENOM" id="CLU_089876_12_2_1"/>
<protein>
    <submittedName>
        <fullName evidence="4">Acyl-coenzyme A thioesterase 13-like Protein</fullName>
    </submittedName>
</protein>
<reference evidence="4 5" key="2">
    <citation type="journal article" date="2010" name="Nucleic Acids Res.">
        <title>BeetleBase in 2010: revisions to provide comprehensive genomic information for Tribolium castaneum.</title>
        <authorList>
            <person name="Kim H.S."/>
            <person name="Murphy T."/>
            <person name="Xia J."/>
            <person name="Caragea D."/>
            <person name="Park Y."/>
            <person name="Beeman R.W."/>
            <person name="Lorenzen M.D."/>
            <person name="Butcher S."/>
            <person name="Manak J.R."/>
            <person name="Brown S.J."/>
        </authorList>
    </citation>
    <scope>GENOME REANNOTATION</scope>
    <source>
        <strain evidence="4 5">Georgia GA2</strain>
    </source>
</reference>
<feature type="domain" description="Thioesterase" evidence="3">
    <location>
        <begin position="52"/>
        <end position="125"/>
    </location>
</feature>
<dbReference type="InterPro" id="IPR029069">
    <property type="entry name" value="HotDog_dom_sf"/>
</dbReference>
<evidence type="ECO:0000313" key="5">
    <source>
        <dbReference type="Proteomes" id="UP000007266"/>
    </source>
</evidence>
<reference evidence="4 5" key="1">
    <citation type="journal article" date="2008" name="Nature">
        <title>The genome of the model beetle and pest Tribolium castaneum.</title>
        <authorList>
            <consortium name="Tribolium Genome Sequencing Consortium"/>
            <person name="Richards S."/>
            <person name="Gibbs R.A."/>
            <person name="Weinstock G.M."/>
            <person name="Brown S.J."/>
            <person name="Denell R."/>
            <person name="Beeman R.W."/>
            <person name="Gibbs R."/>
            <person name="Beeman R.W."/>
            <person name="Brown S.J."/>
            <person name="Bucher G."/>
            <person name="Friedrich M."/>
            <person name="Grimmelikhuijzen C.J."/>
            <person name="Klingler M."/>
            <person name="Lorenzen M."/>
            <person name="Richards S."/>
            <person name="Roth S."/>
            <person name="Schroder R."/>
            <person name="Tautz D."/>
            <person name="Zdobnov E.M."/>
            <person name="Muzny D."/>
            <person name="Gibbs R.A."/>
            <person name="Weinstock G.M."/>
            <person name="Attaway T."/>
            <person name="Bell S."/>
            <person name="Buhay C.J."/>
            <person name="Chandrabose M.N."/>
            <person name="Chavez D."/>
            <person name="Clerk-Blankenburg K.P."/>
            <person name="Cree A."/>
            <person name="Dao M."/>
            <person name="Davis C."/>
            <person name="Chacko J."/>
            <person name="Dinh H."/>
            <person name="Dugan-Rocha S."/>
            <person name="Fowler G."/>
            <person name="Garner T.T."/>
            <person name="Garnes J."/>
            <person name="Gnirke A."/>
            <person name="Hawes A."/>
            <person name="Hernandez J."/>
            <person name="Hines S."/>
            <person name="Holder M."/>
            <person name="Hume J."/>
            <person name="Jhangiani S.N."/>
            <person name="Joshi V."/>
            <person name="Khan Z.M."/>
            <person name="Jackson L."/>
            <person name="Kovar C."/>
            <person name="Kowis A."/>
            <person name="Lee S."/>
            <person name="Lewis L.R."/>
            <person name="Margolis J."/>
            <person name="Morgan M."/>
            <person name="Nazareth L.V."/>
            <person name="Nguyen N."/>
            <person name="Okwuonu G."/>
            <person name="Parker D."/>
            <person name="Richards S."/>
            <person name="Ruiz S.J."/>
            <person name="Santibanez J."/>
            <person name="Savard J."/>
            <person name="Scherer S.E."/>
            <person name="Schneider B."/>
            <person name="Sodergren E."/>
            <person name="Tautz D."/>
            <person name="Vattahil S."/>
            <person name="Villasana D."/>
            <person name="White C.S."/>
            <person name="Wright R."/>
            <person name="Park Y."/>
            <person name="Beeman R.W."/>
            <person name="Lord J."/>
            <person name="Oppert B."/>
            <person name="Lorenzen M."/>
            <person name="Brown S."/>
            <person name="Wang L."/>
            <person name="Savard J."/>
            <person name="Tautz D."/>
            <person name="Richards S."/>
            <person name="Weinstock G."/>
            <person name="Gibbs R.A."/>
            <person name="Liu Y."/>
            <person name="Worley K."/>
            <person name="Weinstock G."/>
            <person name="Elsik C.G."/>
            <person name="Reese J.T."/>
            <person name="Elhaik E."/>
            <person name="Landan G."/>
            <person name="Graur D."/>
            <person name="Arensburger P."/>
            <person name="Atkinson P."/>
            <person name="Beeman R.W."/>
            <person name="Beidler J."/>
            <person name="Brown S.J."/>
            <person name="Demuth J.P."/>
            <person name="Drury D.W."/>
            <person name="Du Y.Z."/>
            <person name="Fujiwara H."/>
            <person name="Lorenzen M."/>
            <person name="Maselli V."/>
            <person name="Osanai M."/>
            <person name="Park Y."/>
            <person name="Robertson H.M."/>
            <person name="Tu Z."/>
            <person name="Wang J.J."/>
            <person name="Wang S."/>
            <person name="Richards S."/>
            <person name="Song H."/>
            <person name="Zhang L."/>
            <person name="Sodergren E."/>
            <person name="Werner D."/>
            <person name="Stanke M."/>
            <person name="Morgenstern B."/>
            <person name="Solovyev V."/>
            <person name="Kosarev P."/>
            <person name="Brown G."/>
            <person name="Chen H.C."/>
            <person name="Ermolaeva O."/>
            <person name="Hlavina W."/>
            <person name="Kapustin Y."/>
            <person name="Kiryutin B."/>
            <person name="Kitts P."/>
            <person name="Maglott D."/>
            <person name="Pruitt K."/>
            <person name="Sapojnikov V."/>
            <person name="Souvorov A."/>
            <person name="Mackey A.J."/>
            <person name="Waterhouse R.M."/>
            <person name="Wyder S."/>
            <person name="Zdobnov E.M."/>
            <person name="Zdobnov E.M."/>
            <person name="Wyder S."/>
            <person name="Kriventseva E.V."/>
            <person name="Kadowaki T."/>
            <person name="Bork P."/>
            <person name="Aranda M."/>
            <person name="Bao R."/>
            <person name="Beermann A."/>
            <person name="Berns N."/>
            <person name="Bolognesi R."/>
            <person name="Bonneton F."/>
            <person name="Bopp D."/>
            <person name="Brown S.J."/>
            <person name="Bucher G."/>
            <person name="Butts T."/>
            <person name="Chaumot A."/>
            <person name="Denell R.E."/>
            <person name="Ferrier D.E."/>
            <person name="Friedrich M."/>
            <person name="Gordon C.M."/>
            <person name="Jindra M."/>
            <person name="Klingler M."/>
            <person name="Lan Q."/>
            <person name="Lattorff H.M."/>
            <person name="Laudet V."/>
            <person name="von Levetsow C."/>
            <person name="Liu Z."/>
            <person name="Lutz R."/>
            <person name="Lynch J.A."/>
            <person name="da Fonseca R.N."/>
            <person name="Posnien N."/>
            <person name="Reuter R."/>
            <person name="Roth S."/>
            <person name="Savard J."/>
            <person name="Schinko J.B."/>
            <person name="Schmitt C."/>
            <person name="Schoppmeier M."/>
            <person name="Schroder R."/>
            <person name="Shippy T.D."/>
            <person name="Simonnet F."/>
            <person name="Marques-Souza H."/>
            <person name="Tautz D."/>
            <person name="Tomoyasu Y."/>
            <person name="Trauner J."/>
            <person name="Van der Zee M."/>
            <person name="Vervoort M."/>
            <person name="Wittkopp N."/>
            <person name="Wimmer E.A."/>
            <person name="Yang X."/>
            <person name="Jones A.K."/>
            <person name="Sattelle D.B."/>
            <person name="Ebert P.R."/>
            <person name="Nelson D."/>
            <person name="Scott J.G."/>
            <person name="Beeman R.W."/>
            <person name="Muthukrishnan S."/>
            <person name="Kramer K.J."/>
            <person name="Arakane Y."/>
            <person name="Beeman R.W."/>
            <person name="Zhu Q."/>
            <person name="Hogenkamp D."/>
            <person name="Dixit R."/>
            <person name="Oppert B."/>
            <person name="Jiang H."/>
            <person name="Zou Z."/>
            <person name="Marshall J."/>
            <person name="Elpidina E."/>
            <person name="Vinokurov K."/>
            <person name="Oppert C."/>
            <person name="Zou Z."/>
            <person name="Evans J."/>
            <person name="Lu Z."/>
            <person name="Zhao P."/>
            <person name="Sumathipala N."/>
            <person name="Altincicek B."/>
            <person name="Vilcinskas A."/>
            <person name="Williams M."/>
            <person name="Hultmark D."/>
            <person name="Hetru C."/>
            <person name="Jiang H."/>
            <person name="Grimmelikhuijzen C.J."/>
            <person name="Hauser F."/>
            <person name="Cazzamali G."/>
            <person name="Williamson M."/>
            <person name="Park Y."/>
            <person name="Li B."/>
            <person name="Tanaka Y."/>
            <person name="Predel R."/>
            <person name="Neupert S."/>
            <person name="Schachtner J."/>
            <person name="Verleyen P."/>
            <person name="Raible F."/>
            <person name="Bork P."/>
            <person name="Friedrich M."/>
            <person name="Walden K.K."/>
            <person name="Robertson H.M."/>
            <person name="Angeli S."/>
            <person name="Foret S."/>
            <person name="Bucher G."/>
            <person name="Schuetz S."/>
            <person name="Maleszka R."/>
            <person name="Wimmer E.A."/>
            <person name="Beeman R.W."/>
            <person name="Lorenzen M."/>
            <person name="Tomoyasu Y."/>
            <person name="Miller S.C."/>
            <person name="Grossmann D."/>
            <person name="Bucher G."/>
        </authorList>
    </citation>
    <scope>NUCLEOTIDE SEQUENCE [LARGE SCALE GENOMIC DNA]</scope>
    <source>
        <strain evidence="4 5">Georgia GA2</strain>
    </source>
</reference>
<evidence type="ECO:0000256" key="2">
    <source>
        <dbReference type="ARBA" id="ARBA00022801"/>
    </source>
</evidence>
<dbReference type="SUPFAM" id="SSF54637">
    <property type="entry name" value="Thioesterase/thiol ester dehydrase-isomerase"/>
    <property type="match status" value="1"/>
</dbReference>
<dbReference type="OrthoDB" id="46529at2759"/>
<dbReference type="Pfam" id="PF03061">
    <property type="entry name" value="4HBT"/>
    <property type="match status" value="1"/>
</dbReference>
<evidence type="ECO:0000256" key="1">
    <source>
        <dbReference type="ARBA" id="ARBA00008324"/>
    </source>
</evidence>
<dbReference type="Gene3D" id="3.10.129.10">
    <property type="entry name" value="Hotdog Thioesterase"/>
    <property type="match status" value="1"/>
</dbReference>
<organism evidence="4 5">
    <name type="scientific">Tribolium castaneum</name>
    <name type="common">Red flour beetle</name>
    <dbReference type="NCBI Taxonomy" id="7070"/>
    <lineage>
        <taxon>Eukaryota</taxon>
        <taxon>Metazoa</taxon>
        <taxon>Ecdysozoa</taxon>
        <taxon>Arthropoda</taxon>
        <taxon>Hexapoda</taxon>
        <taxon>Insecta</taxon>
        <taxon>Pterygota</taxon>
        <taxon>Neoptera</taxon>
        <taxon>Endopterygota</taxon>
        <taxon>Coleoptera</taxon>
        <taxon>Polyphaga</taxon>
        <taxon>Cucujiformia</taxon>
        <taxon>Tenebrionidae</taxon>
        <taxon>Tenebrionidae incertae sedis</taxon>
        <taxon>Tribolium</taxon>
    </lineage>
</organism>
<dbReference type="Proteomes" id="UP000007266">
    <property type="component" value="Linkage group 10"/>
</dbReference>
<evidence type="ECO:0000259" key="3">
    <source>
        <dbReference type="Pfam" id="PF03061"/>
    </source>
</evidence>
<dbReference type="NCBIfam" id="TIGR00369">
    <property type="entry name" value="unchar_dom_1"/>
    <property type="match status" value="1"/>
</dbReference>
<gene>
    <name evidence="4" type="primary">AUGUSTUS-3.0.2_11134</name>
    <name evidence="4" type="ORF">TcasGA2_TC011134</name>
</gene>
<dbReference type="PANTHER" id="PTHR21660">
    <property type="entry name" value="THIOESTERASE SUPERFAMILY MEMBER-RELATED"/>
    <property type="match status" value="1"/>
</dbReference>
<dbReference type="FunFam" id="3.10.129.10:FF:000033">
    <property type="entry name" value="acyl-coenzyme A thioesterase 13"/>
    <property type="match status" value="1"/>
</dbReference>
<comment type="similarity">
    <text evidence="1">Belongs to the thioesterase PaaI family.</text>
</comment>
<evidence type="ECO:0000313" key="4">
    <source>
        <dbReference type="EMBL" id="EEZ97323.1"/>
    </source>
</evidence>
<dbReference type="STRING" id="7070.D6X443"/>
<dbReference type="eggNOG" id="KOG3328">
    <property type="taxonomic scope" value="Eukaryota"/>
</dbReference>
<keyword evidence="2" id="KW-0378">Hydrolase</keyword>
<dbReference type="InterPro" id="IPR006683">
    <property type="entry name" value="Thioestr_dom"/>
</dbReference>